<keyword evidence="2" id="KW-1185">Reference proteome</keyword>
<sequence length="434" mass="50538">MLKMIDMSVESNESLTFYKYLCQKIGSDIIVRIRRLAITISDLGERSNVITSGSKGEGLNLKGSDLDVMVVHPYLKVFQSEQEVNREKLITILTSLYGQGINCFASSYTLHDYKSQSYESTESLISRNSRFMQQILPTFCSIRRHVRADRVLRLLYNFLHSSRTALSRILFALQISEVSMHVPEVRQNPNSSENKNRYYIYKHDLIHLVIGFNSDAVSGLLKLASFFYVHKNYGASLTVITYALQKYTDEKIYTRPFKQEIRFNPIQKHVLNLMKKEKLHTMIKTLAIFPFTFELESPLIPQELHLDVTRTPTSFYPLSFAHFLTFLCSYHLHDISSCRQSLQRLKHDHWTLSSGGTVVFEPESLNTMIFWGLCYQLMGETYLARETFREAAKQDRYNASSAASRLSQSDMLKSYFSFTYCWNKFINWLRRSEM</sequence>
<dbReference type="AlphaFoldDB" id="A0A8S3QQX0"/>
<proteinExistence type="predicted"/>
<dbReference type="Proteomes" id="UP000683360">
    <property type="component" value="Unassembled WGS sequence"/>
</dbReference>
<dbReference type="EMBL" id="CAJPWZ010000704">
    <property type="protein sequence ID" value="CAG2198959.1"/>
    <property type="molecule type" value="Genomic_DNA"/>
</dbReference>
<protein>
    <submittedName>
        <fullName evidence="1">Uncharacterized protein</fullName>
    </submittedName>
</protein>
<evidence type="ECO:0000313" key="1">
    <source>
        <dbReference type="EMBL" id="CAG2198959.1"/>
    </source>
</evidence>
<reference evidence="1" key="1">
    <citation type="submission" date="2021-03" db="EMBL/GenBank/DDBJ databases">
        <authorList>
            <person name="Bekaert M."/>
        </authorList>
    </citation>
    <scope>NUCLEOTIDE SEQUENCE</scope>
</reference>
<organism evidence="1 2">
    <name type="scientific">Mytilus edulis</name>
    <name type="common">Blue mussel</name>
    <dbReference type="NCBI Taxonomy" id="6550"/>
    <lineage>
        <taxon>Eukaryota</taxon>
        <taxon>Metazoa</taxon>
        <taxon>Spiralia</taxon>
        <taxon>Lophotrochozoa</taxon>
        <taxon>Mollusca</taxon>
        <taxon>Bivalvia</taxon>
        <taxon>Autobranchia</taxon>
        <taxon>Pteriomorphia</taxon>
        <taxon>Mytilida</taxon>
        <taxon>Mytiloidea</taxon>
        <taxon>Mytilidae</taxon>
        <taxon>Mytilinae</taxon>
        <taxon>Mytilus</taxon>
    </lineage>
</organism>
<gene>
    <name evidence="1" type="ORF">MEDL_13679</name>
</gene>
<dbReference type="OrthoDB" id="10378261at2759"/>
<name>A0A8S3QQX0_MYTED</name>
<evidence type="ECO:0000313" key="2">
    <source>
        <dbReference type="Proteomes" id="UP000683360"/>
    </source>
</evidence>
<accession>A0A8S3QQX0</accession>
<comment type="caution">
    <text evidence="1">The sequence shown here is derived from an EMBL/GenBank/DDBJ whole genome shotgun (WGS) entry which is preliminary data.</text>
</comment>